<dbReference type="SUPFAM" id="SSF56672">
    <property type="entry name" value="DNA/RNA polymerases"/>
    <property type="match status" value="1"/>
</dbReference>
<dbReference type="InterPro" id="IPR004868">
    <property type="entry name" value="DNA-dir_DNA_pol_B_mt/vir"/>
</dbReference>
<dbReference type="OrthoDB" id="10064239at2759"/>
<dbReference type="Gene3D" id="3.90.1600.10">
    <property type="entry name" value="Palm domain of DNA polymerase"/>
    <property type="match status" value="1"/>
</dbReference>
<evidence type="ECO:0000256" key="4">
    <source>
        <dbReference type="ARBA" id="ARBA00022695"/>
    </source>
</evidence>
<dbReference type="OMA" id="ENICNIC"/>
<name>A0A9J7MSA2_BRAFL</name>
<feature type="compositionally biased region" description="Low complexity" evidence="9">
    <location>
        <begin position="121"/>
        <end position="144"/>
    </location>
</feature>
<feature type="region of interest" description="Disordered" evidence="9">
    <location>
        <begin position="596"/>
        <end position="637"/>
    </location>
</feature>
<evidence type="ECO:0000256" key="9">
    <source>
        <dbReference type="SAM" id="MobiDB-lite"/>
    </source>
</evidence>
<organism evidence="11 12">
    <name type="scientific">Branchiostoma floridae</name>
    <name type="common">Florida lancelet</name>
    <name type="synonym">Amphioxus</name>
    <dbReference type="NCBI Taxonomy" id="7739"/>
    <lineage>
        <taxon>Eukaryota</taxon>
        <taxon>Metazoa</taxon>
        <taxon>Chordata</taxon>
        <taxon>Cephalochordata</taxon>
        <taxon>Leptocardii</taxon>
        <taxon>Amphioxiformes</taxon>
        <taxon>Branchiostomatidae</taxon>
        <taxon>Branchiostoma</taxon>
    </lineage>
</organism>
<dbReference type="InterPro" id="IPR023211">
    <property type="entry name" value="DNA_pol_palm_dom_sf"/>
</dbReference>
<protein>
    <recommendedName>
        <fullName evidence="2">DNA-directed DNA polymerase</fullName>
        <ecNumber evidence="2">2.7.7.7</ecNumber>
    </recommendedName>
</protein>
<feature type="compositionally biased region" description="Acidic residues" evidence="9">
    <location>
        <begin position="145"/>
        <end position="154"/>
    </location>
</feature>
<evidence type="ECO:0000256" key="2">
    <source>
        <dbReference type="ARBA" id="ARBA00012417"/>
    </source>
</evidence>
<feature type="domain" description="DNA-directed DNA polymerase family B mitochondria/virus" evidence="10">
    <location>
        <begin position="1079"/>
        <end position="1243"/>
    </location>
</feature>
<evidence type="ECO:0000256" key="1">
    <source>
        <dbReference type="ARBA" id="ARBA00005755"/>
    </source>
</evidence>
<evidence type="ECO:0000256" key="8">
    <source>
        <dbReference type="ARBA" id="ARBA00049244"/>
    </source>
</evidence>
<feature type="domain" description="DNA-directed DNA polymerase family B mitochondria/virus" evidence="10">
    <location>
        <begin position="738"/>
        <end position="925"/>
    </location>
</feature>
<keyword evidence="4" id="KW-0548">Nucleotidyltransferase</keyword>
<dbReference type="GO" id="GO:0006260">
    <property type="term" value="P:DNA replication"/>
    <property type="evidence" value="ECO:0007669"/>
    <property type="project" value="UniProtKB-KW"/>
</dbReference>
<gene>
    <name evidence="12" type="primary">LOC118416064</name>
</gene>
<dbReference type="RefSeq" id="XP_035677014.1">
    <property type="nucleotide sequence ID" value="XM_035821121.1"/>
</dbReference>
<keyword evidence="5" id="KW-0235">DNA replication</keyword>
<evidence type="ECO:0000259" key="10">
    <source>
        <dbReference type="Pfam" id="PF03175"/>
    </source>
</evidence>
<dbReference type="GO" id="GO:0003677">
    <property type="term" value="F:DNA binding"/>
    <property type="evidence" value="ECO:0007669"/>
    <property type="project" value="UniProtKB-KW"/>
</dbReference>
<dbReference type="SUPFAM" id="SSF53098">
    <property type="entry name" value="Ribonuclease H-like"/>
    <property type="match status" value="1"/>
</dbReference>
<evidence type="ECO:0000256" key="7">
    <source>
        <dbReference type="ARBA" id="ARBA00023125"/>
    </source>
</evidence>
<evidence type="ECO:0000256" key="6">
    <source>
        <dbReference type="ARBA" id="ARBA00022932"/>
    </source>
</evidence>
<dbReference type="Gene3D" id="3.30.420.10">
    <property type="entry name" value="Ribonuclease H-like superfamily/Ribonuclease H"/>
    <property type="match status" value="1"/>
</dbReference>
<reference evidence="12" key="2">
    <citation type="submission" date="2025-08" db="UniProtKB">
        <authorList>
            <consortium name="RefSeq"/>
        </authorList>
    </citation>
    <scope>IDENTIFICATION</scope>
    <source>
        <strain evidence="12">S238N-H82</strain>
        <tissue evidence="12">Testes</tissue>
    </source>
</reference>
<evidence type="ECO:0000256" key="5">
    <source>
        <dbReference type="ARBA" id="ARBA00022705"/>
    </source>
</evidence>
<dbReference type="InterPro" id="IPR012337">
    <property type="entry name" value="RNaseH-like_sf"/>
</dbReference>
<feature type="region of interest" description="Disordered" evidence="9">
    <location>
        <begin position="1"/>
        <end position="25"/>
    </location>
</feature>
<accession>A0A9J7MSA2</accession>
<dbReference type="GO" id="GO:0003887">
    <property type="term" value="F:DNA-directed DNA polymerase activity"/>
    <property type="evidence" value="ECO:0007669"/>
    <property type="project" value="UniProtKB-KW"/>
</dbReference>
<dbReference type="GeneID" id="118416064"/>
<feature type="region of interest" description="Disordered" evidence="9">
    <location>
        <begin position="115"/>
        <end position="206"/>
    </location>
</feature>
<sequence length="1524" mass="174273">MADQTPGPSSAIGGDTPEATPRSRGFATILDIETGRKYTPVSKRYRALLRTGRKRANADDTPESSNKRICRVSNAANAHEHSNLVSLVGVDNEYVIVDQIASLLDGVNFDEDFDEDINQTGNGDSDIGINDNDNNGDINQSDNVSQDDDDDGDTFDQIASLLDGVNFDEDISQTENANPDIGKDDEDNNGDINQSDNVSQDDDDEENRELFVVKSIKEEFSKKFQSYQRTMKASIKEKNIRNIENIIDALHGVFETMIARAREGVNANGIMRMIVHSGHLDRPISTPFVHRDELTAELILSHIERILQSHEDFIIDETFLVEIISLNLPEKGSGRNPFFNSATEFSKNKHSVISIKNDDELCCGRALVVAKAKIDKHPQYESIRKGRKIQEVLARKLYTDAGVNLGPCGLDEIRMFQNHLTDYQIIVVSRNQLNQIIFQGPSVQDEGKKLMLYHIKESDEPLAHYDVITSMKAFLGSAYYCSKCHKGYNTRKDHKCENICNICEQKDCIPSLGTKWVYCKFCNRYFRSEQCFQNHKIPNKNGVSVCQRKMKCETCTKLHCRVDDHTCWARHCKFCDKEVAMDHLCFIQPLGKKKKKKKKNKNKNRNKNQLADDSSDDSSGGDITDSETEDNPRTKVVQVVEPEFEVTEITLDDLDRYAKNQKKNKKRVHEEDEEVEQVDALAPSTLYFFDFETTQVSGEHVPILCVVQKAKSNSAVYFKGADTTKAFCRWLLRDEMKRSTFMAHNLKGFDGHFILKYLLDNAMTPHVIYCGGKLMSMEIPKLKIKFVDSCNFLPMPLSKFPKTFDFEDMTKGWFPHYFSSLENMSYEGPLPDIKNYAVETMSTESRQKCISWVTSKRQEGYVFNFEKDLIDYCVTDVRILEEGFTSFQEKFIEVSKGIDPVDKCITIASACNLLYRTLFLKPNQIGIVPTHGYRFREQQSRDAVEWLNYVAHSKNKTIHHAKNSSKEAVVCGFRVDGFEKGSPGTVYEYHGCFWHGCPKCYNPDDVNPVNETKMWELYAQTKRKGELIRQKFNYVEMWEHDFIKVKTTDDYIAYLQNQPANHSTVTASEKAGVSFLNPRDAFFGGRTNAVRLYAKADLKAGVTIKYVDVISLYPFVNKYCEYPLGHPDVIVSGFASIDTYFGVAKCKVLPPRGLYHPVLPYRVGEKLMFPLCHTCAMNEQRECNHTDEERSLLGTWVTLELTVAMEMGYRVVEIYEVHHFPNKSDTLFREYIDKFLKIKQESSGWPEWVTSAPAEEKLEKENEYLRKYEENEGIRLDRDDIKKNQGRRSLAKLCLNSFWGKFGQRDNFSKTEYVTSPARLYELAGSKTIDLKSLHVVNDEIAEVQYAHQKDFIPEPPNTNVYIAAFTTAHARLKLYGLLKKLGESVLYFDTDSIIYLCDGKNTLPVGDYLGDLTDELEDNGGHIVEFCSAGPKNYAYVAADGTSVCKVKGFTLNYQNQQLINFDVMKDMIMGVGPDKVDVVTERKITRDKKEKKVLNKREVKRYRMVYNKRVLQDDFNTLPYGY</sequence>
<dbReference type="EC" id="2.7.7.7" evidence="2"/>
<reference evidence="11" key="1">
    <citation type="journal article" date="2020" name="Nat. Ecol. Evol.">
        <title>Deeply conserved synteny resolves early events in vertebrate evolution.</title>
        <authorList>
            <person name="Simakov O."/>
            <person name="Marletaz F."/>
            <person name="Yue J.X."/>
            <person name="O'Connell B."/>
            <person name="Jenkins J."/>
            <person name="Brandt A."/>
            <person name="Calef R."/>
            <person name="Tung C.H."/>
            <person name="Huang T.K."/>
            <person name="Schmutz J."/>
            <person name="Satoh N."/>
            <person name="Yu J.K."/>
            <person name="Putnam N.H."/>
            <person name="Green R.E."/>
            <person name="Rokhsar D.S."/>
        </authorList>
    </citation>
    <scope>NUCLEOTIDE SEQUENCE [LARGE SCALE GENOMIC DNA]</scope>
    <source>
        <strain evidence="11">S238N-H82</strain>
    </source>
</reference>
<keyword evidence="6" id="KW-0239">DNA-directed DNA polymerase</keyword>
<feature type="compositionally biased region" description="Basic residues" evidence="9">
    <location>
        <begin position="596"/>
        <end position="606"/>
    </location>
</feature>
<dbReference type="KEGG" id="bfo:118416064"/>
<dbReference type="PANTHER" id="PTHR33568:SF3">
    <property type="entry name" value="DNA-DIRECTED DNA POLYMERASE"/>
    <property type="match status" value="1"/>
</dbReference>
<evidence type="ECO:0000256" key="3">
    <source>
        <dbReference type="ARBA" id="ARBA00022679"/>
    </source>
</evidence>
<dbReference type="InterPro" id="IPR036397">
    <property type="entry name" value="RNaseH_sf"/>
</dbReference>
<comment type="catalytic activity">
    <reaction evidence="8">
        <text>DNA(n) + a 2'-deoxyribonucleoside 5'-triphosphate = DNA(n+1) + diphosphate</text>
        <dbReference type="Rhea" id="RHEA:22508"/>
        <dbReference type="Rhea" id="RHEA-COMP:17339"/>
        <dbReference type="Rhea" id="RHEA-COMP:17340"/>
        <dbReference type="ChEBI" id="CHEBI:33019"/>
        <dbReference type="ChEBI" id="CHEBI:61560"/>
        <dbReference type="ChEBI" id="CHEBI:173112"/>
        <dbReference type="EC" id="2.7.7.7"/>
    </reaction>
</comment>
<comment type="similarity">
    <text evidence="1">Belongs to the DNA polymerase type-B family.</text>
</comment>
<dbReference type="GO" id="GO:0000166">
    <property type="term" value="F:nucleotide binding"/>
    <property type="evidence" value="ECO:0007669"/>
    <property type="project" value="InterPro"/>
</dbReference>
<evidence type="ECO:0000313" key="12">
    <source>
        <dbReference type="RefSeq" id="XP_035677014.1"/>
    </source>
</evidence>
<dbReference type="Gene3D" id="1.10.287.690">
    <property type="entry name" value="Helix hairpin bin"/>
    <property type="match status" value="1"/>
</dbReference>
<proteinExistence type="inferred from homology"/>
<keyword evidence="3" id="KW-0808">Transferase</keyword>
<keyword evidence="11" id="KW-1185">Reference proteome</keyword>
<dbReference type="PANTHER" id="PTHR33568">
    <property type="entry name" value="DNA POLYMERASE"/>
    <property type="match status" value="1"/>
</dbReference>
<dbReference type="Pfam" id="PF03175">
    <property type="entry name" value="DNA_pol_B_2"/>
    <property type="match status" value="2"/>
</dbReference>
<dbReference type="Proteomes" id="UP000001554">
    <property type="component" value="Chromosome 5"/>
</dbReference>
<dbReference type="InterPro" id="IPR043502">
    <property type="entry name" value="DNA/RNA_pol_sf"/>
</dbReference>
<dbReference type="Gene3D" id="3.40.960.10">
    <property type="entry name" value="VSR Endonuclease"/>
    <property type="match status" value="1"/>
</dbReference>
<keyword evidence="7" id="KW-0238">DNA-binding</keyword>
<evidence type="ECO:0000313" key="11">
    <source>
        <dbReference type="Proteomes" id="UP000001554"/>
    </source>
</evidence>